<dbReference type="EC" id="5.4.4.2" evidence="3"/>
<keyword evidence="4" id="KW-0413">Isomerase</keyword>
<keyword evidence="8" id="KW-1185">Reference proteome</keyword>
<evidence type="ECO:0000256" key="2">
    <source>
        <dbReference type="ARBA" id="ARBA00005297"/>
    </source>
</evidence>
<proteinExistence type="inferred from homology"/>
<comment type="catalytic activity">
    <reaction evidence="1">
        <text>chorismate = isochorismate</text>
        <dbReference type="Rhea" id="RHEA:18985"/>
        <dbReference type="ChEBI" id="CHEBI:29748"/>
        <dbReference type="ChEBI" id="CHEBI:29780"/>
        <dbReference type="EC" id="5.4.4.2"/>
    </reaction>
</comment>
<evidence type="ECO:0000313" key="7">
    <source>
        <dbReference type="EMBL" id="GAA3962366.1"/>
    </source>
</evidence>
<reference evidence="8" key="1">
    <citation type="journal article" date="2019" name="Int. J. Syst. Evol. Microbiol.">
        <title>The Global Catalogue of Microorganisms (GCM) 10K type strain sequencing project: providing services to taxonomists for standard genome sequencing and annotation.</title>
        <authorList>
            <consortium name="The Broad Institute Genomics Platform"/>
            <consortium name="The Broad Institute Genome Sequencing Center for Infectious Disease"/>
            <person name="Wu L."/>
            <person name="Ma J."/>
        </authorList>
    </citation>
    <scope>NUCLEOTIDE SEQUENCE [LARGE SCALE GENOMIC DNA]</scope>
    <source>
        <strain evidence="8">JCM 16923</strain>
    </source>
</reference>
<accession>A0ABP7PAF3</accession>
<comment type="similarity">
    <text evidence="2">Belongs to the isochorismate synthase family.</text>
</comment>
<dbReference type="PANTHER" id="PTHR42839:SF2">
    <property type="entry name" value="ISOCHORISMATE SYNTHASE ENTC"/>
    <property type="match status" value="1"/>
</dbReference>
<dbReference type="NCBIfam" id="TIGR00543">
    <property type="entry name" value="isochor_syn"/>
    <property type="match status" value="1"/>
</dbReference>
<dbReference type="InterPro" id="IPR015890">
    <property type="entry name" value="Chorismate_C"/>
</dbReference>
<evidence type="ECO:0000256" key="5">
    <source>
        <dbReference type="ARBA" id="ARBA00041564"/>
    </source>
</evidence>
<sequence length="370" mass="38440">MLCRNNYHVVGNGRIRSLGTAAEAAQAMADGSVRAVVGAIPFDVRERAALTAPETLEVHDGPWRPAPVTGAPRIRIDAMEPSLEAHRRRVADAVATLAASAGGLQKVVLARSVLLRAEEPLAAWDLASALRSADPRGSLFVTDLSPAGRAAALVGASPEVLVRKVGTRVSAQPLAGSAPRSTDAAVDRARGRALAASAKDLAEHRYVVAAIADALAPLCHRLDVPDRPELMTTPAMWHLGTPISGELRSHDLSALDVALAVHPTPAICGTPTVRARDHILATEGDRGFYSGAVGWARSGRDGGDGEWMVAIRCAEVSDDGLTARAWAGGGIVADSDPDAELVETQAKLATVLRALGVDPAADPTTDLSPT</sequence>
<dbReference type="PANTHER" id="PTHR42839">
    <property type="entry name" value="ISOCHORISMATE SYNTHASE ENTC"/>
    <property type="match status" value="1"/>
</dbReference>
<dbReference type="SUPFAM" id="SSF56322">
    <property type="entry name" value="ADC synthase"/>
    <property type="match status" value="1"/>
</dbReference>
<evidence type="ECO:0000256" key="3">
    <source>
        <dbReference type="ARBA" id="ARBA00012824"/>
    </source>
</evidence>
<dbReference type="EMBL" id="BAAAZW010000006">
    <property type="protein sequence ID" value="GAA3962366.1"/>
    <property type="molecule type" value="Genomic_DNA"/>
</dbReference>
<gene>
    <name evidence="7" type="ORF">GCM10022231_23230</name>
</gene>
<evidence type="ECO:0000256" key="1">
    <source>
        <dbReference type="ARBA" id="ARBA00000799"/>
    </source>
</evidence>
<dbReference type="Gene3D" id="3.60.120.10">
    <property type="entry name" value="Anthranilate synthase"/>
    <property type="match status" value="1"/>
</dbReference>
<name>A0ABP7PAF3_9ACTN</name>
<organism evidence="7 8">
    <name type="scientific">Gordonia caeni</name>
    <dbReference type="NCBI Taxonomy" id="1007097"/>
    <lineage>
        <taxon>Bacteria</taxon>
        <taxon>Bacillati</taxon>
        <taxon>Actinomycetota</taxon>
        <taxon>Actinomycetes</taxon>
        <taxon>Mycobacteriales</taxon>
        <taxon>Gordoniaceae</taxon>
        <taxon>Gordonia</taxon>
    </lineage>
</organism>
<dbReference type="InterPro" id="IPR005801">
    <property type="entry name" value="ADC_synthase"/>
</dbReference>
<comment type="caution">
    <text evidence="7">The sequence shown here is derived from an EMBL/GenBank/DDBJ whole genome shotgun (WGS) entry which is preliminary data.</text>
</comment>
<dbReference type="Pfam" id="PF00425">
    <property type="entry name" value="Chorismate_bind"/>
    <property type="match status" value="1"/>
</dbReference>
<dbReference type="Proteomes" id="UP001418444">
    <property type="component" value="Unassembled WGS sequence"/>
</dbReference>
<dbReference type="RefSeq" id="WP_344783859.1">
    <property type="nucleotide sequence ID" value="NZ_BAAAZW010000006.1"/>
</dbReference>
<dbReference type="InterPro" id="IPR004561">
    <property type="entry name" value="IsoChor_synthase"/>
</dbReference>
<evidence type="ECO:0000259" key="6">
    <source>
        <dbReference type="Pfam" id="PF00425"/>
    </source>
</evidence>
<evidence type="ECO:0000313" key="8">
    <source>
        <dbReference type="Proteomes" id="UP001418444"/>
    </source>
</evidence>
<evidence type="ECO:0000256" key="4">
    <source>
        <dbReference type="ARBA" id="ARBA00023235"/>
    </source>
</evidence>
<protein>
    <recommendedName>
        <fullName evidence="3">isochorismate synthase</fullName>
        <ecNumber evidence="3">5.4.4.2</ecNumber>
    </recommendedName>
    <alternativeName>
        <fullName evidence="5">Isochorismate mutase</fullName>
    </alternativeName>
</protein>
<feature type="domain" description="Chorismate-utilising enzyme C-terminal" evidence="6">
    <location>
        <begin position="84"/>
        <end position="347"/>
    </location>
</feature>